<dbReference type="GO" id="GO:0005634">
    <property type="term" value="C:nucleus"/>
    <property type="evidence" value="ECO:0007669"/>
    <property type="project" value="TreeGrafter"/>
</dbReference>
<accession>A0A0G2F3P6</accession>
<dbReference type="PANTHER" id="PTHR28242:SF52">
    <property type="entry name" value="PHOSPHORELAY INTERMEDIATE PROTEIN YPD1"/>
    <property type="match status" value="1"/>
</dbReference>
<reference evidence="3 4" key="1">
    <citation type="submission" date="2015-05" db="EMBL/GenBank/DDBJ databases">
        <title>Distinctive expansion of gene families associated with plant cell wall degradation and secondary metabolism in the genomes of grapevine trunk pathogens.</title>
        <authorList>
            <person name="Lawrence D.P."/>
            <person name="Travadon R."/>
            <person name="Rolshausen P.E."/>
            <person name="Baumgartner K."/>
        </authorList>
    </citation>
    <scope>NUCLEOTIDE SEQUENCE [LARGE SCALE GENOMIC DNA]</scope>
    <source>
        <strain evidence="3">UCRPC4</strain>
    </source>
</reference>
<dbReference type="Proteomes" id="UP000053317">
    <property type="component" value="Unassembled WGS sequence"/>
</dbReference>
<proteinExistence type="predicted"/>
<dbReference type="GO" id="GO:0009927">
    <property type="term" value="F:histidine phosphotransfer kinase activity"/>
    <property type="evidence" value="ECO:0007669"/>
    <property type="project" value="InterPro"/>
</dbReference>
<comment type="caution">
    <text evidence="3">The sequence shown here is derived from an EMBL/GenBank/DDBJ whole genome shotgun (WGS) entry which is preliminary data.</text>
</comment>
<name>A0A0G2F3P6_PHACM</name>
<evidence type="ECO:0000313" key="3">
    <source>
        <dbReference type="EMBL" id="KKY28889.1"/>
    </source>
</evidence>
<evidence type="ECO:0000259" key="2">
    <source>
        <dbReference type="PROSITE" id="PS50894"/>
    </source>
</evidence>
<dbReference type="InterPro" id="IPR036641">
    <property type="entry name" value="HPT_dom_sf"/>
</dbReference>
<dbReference type="EMBL" id="LCWF01000007">
    <property type="protein sequence ID" value="KKY28889.1"/>
    <property type="molecule type" value="Genomic_DNA"/>
</dbReference>
<dbReference type="SUPFAM" id="SSF47226">
    <property type="entry name" value="Histidine-containing phosphotransfer domain, HPT domain"/>
    <property type="match status" value="1"/>
</dbReference>
<gene>
    <name evidence="3" type="ORF">UCRPC4_g00313</name>
</gene>
<keyword evidence="4" id="KW-1185">Reference proteome</keyword>
<feature type="modified residue" description="Phosphohistidine" evidence="1">
    <location>
        <position position="78"/>
    </location>
</feature>
<evidence type="ECO:0000313" key="4">
    <source>
        <dbReference type="Proteomes" id="UP000053317"/>
    </source>
</evidence>
<dbReference type="PROSITE" id="PS50894">
    <property type="entry name" value="HPT"/>
    <property type="match status" value="1"/>
</dbReference>
<reference evidence="3 4" key="2">
    <citation type="submission" date="2015-05" db="EMBL/GenBank/DDBJ databases">
        <authorList>
            <person name="Morales-Cruz A."/>
            <person name="Amrine K.C."/>
            <person name="Cantu D."/>
        </authorList>
    </citation>
    <scope>NUCLEOTIDE SEQUENCE [LARGE SCALE GENOMIC DNA]</scope>
    <source>
        <strain evidence="3">UCRPC4</strain>
    </source>
</reference>
<dbReference type="PANTHER" id="PTHR28242">
    <property type="entry name" value="PHOSPHORELAY INTERMEDIATE PROTEIN YPD1"/>
    <property type="match status" value="1"/>
</dbReference>
<dbReference type="FunFam" id="1.20.120.160:FF:000007">
    <property type="entry name" value="Multistep phosphorelay regulator 1"/>
    <property type="match status" value="1"/>
</dbReference>
<evidence type="ECO:0000256" key="1">
    <source>
        <dbReference type="PROSITE-ProRule" id="PRU00110"/>
    </source>
</evidence>
<dbReference type="GO" id="GO:0043424">
    <property type="term" value="F:protein histidine kinase binding"/>
    <property type="evidence" value="ECO:0007669"/>
    <property type="project" value="InterPro"/>
</dbReference>
<dbReference type="OrthoDB" id="1673781at2759"/>
<protein>
    <submittedName>
        <fullName evidence="3">Putative phosphotransmitter protein ypd1</fullName>
    </submittedName>
</protein>
<dbReference type="Pfam" id="PF01627">
    <property type="entry name" value="Hpt"/>
    <property type="match status" value="1"/>
</dbReference>
<dbReference type="InterPro" id="IPR008207">
    <property type="entry name" value="Sig_transdc_His_kin_Hpt_dom"/>
</dbReference>
<feature type="domain" description="HPt" evidence="2">
    <location>
        <begin position="39"/>
        <end position="138"/>
    </location>
</feature>
<keyword evidence="1" id="KW-0597">Phosphoprotein</keyword>
<sequence length="149" mass="16686">MSPTHNPADDATDDSIDFGDLIDQATFDQVLEMDDEDDDREFSKGIVFGFFEQAEATFDKMQLAIESRDLGELSSLGHFLKGSSATLGLTKVRDACERIQHYGSHRDETGTEEVVDDDKCIALIKRAFTEVKTDYEEVSALLKKFYGES</sequence>
<dbReference type="GO" id="GO:0000160">
    <property type="term" value="P:phosphorelay signal transduction system"/>
    <property type="evidence" value="ECO:0007669"/>
    <property type="project" value="InterPro"/>
</dbReference>
<dbReference type="AlphaFoldDB" id="A0A0G2F3P6"/>
<organism evidence="3 4">
    <name type="scientific">Phaeomoniella chlamydospora</name>
    <name type="common">Phaeoacremonium chlamydosporum</name>
    <dbReference type="NCBI Taxonomy" id="158046"/>
    <lineage>
        <taxon>Eukaryota</taxon>
        <taxon>Fungi</taxon>
        <taxon>Dikarya</taxon>
        <taxon>Ascomycota</taxon>
        <taxon>Pezizomycotina</taxon>
        <taxon>Eurotiomycetes</taxon>
        <taxon>Chaetothyriomycetidae</taxon>
        <taxon>Phaeomoniellales</taxon>
        <taxon>Phaeomoniellaceae</taxon>
        <taxon>Phaeomoniella</taxon>
    </lineage>
</organism>
<dbReference type="GO" id="GO:0005737">
    <property type="term" value="C:cytoplasm"/>
    <property type="evidence" value="ECO:0007669"/>
    <property type="project" value="TreeGrafter"/>
</dbReference>
<dbReference type="InterPro" id="IPR045871">
    <property type="entry name" value="AHP1-5/YPD1"/>
</dbReference>
<dbReference type="SMART" id="SM00073">
    <property type="entry name" value="HPT"/>
    <property type="match status" value="1"/>
</dbReference>
<dbReference type="Gene3D" id="1.20.120.160">
    <property type="entry name" value="HPT domain"/>
    <property type="match status" value="1"/>
</dbReference>
<dbReference type="CDD" id="cd00088">
    <property type="entry name" value="HPT"/>
    <property type="match status" value="1"/>
</dbReference>